<protein>
    <submittedName>
        <fullName evidence="1">Uncharacterized protein</fullName>
    </submittedName>
</protein>
<proteinExistence type="predicted"/>
<comment type="caution">
    <text evidence="1">The sequence shown here is derived from an EMBL/GenBank/DDBJ whole genome shotgun (WGS) entry which is preliminary data.</text>
</comment>
<reference evidence="1 2" key="1">
    <citation type="submission" date="2021-05" db="EMBL/GenBank/DDBJ databases">
        <title>Genome Assembly of Synthetic Allotetraploid Brassica napus Reveals Homoeologous Exchanges between Subgenomes.</title>
        <authorList>
            <person name="Davis J.T."/>
        </authorList>
    </citation>
    <scope>NUCLEOTIDE SEQUENCE [LARGE SCALE GENOMIC DNA]</scope>
    <source>
        <strain evidence="2">cv. Da-Ae</strain>
        <tissue evidence="1">Seedling</tissue>
    </source>
</reference>
<gene>
    <name evidence="1" type="ORF">HID58_077642</name>
</gene>
<evidence type="ECO:0000313" key="1">
    <source>
        <dbReference type="EMBL" id="KAH0870620.1"/>
    </source>
</evidence>
<organism evidence="1 2">
    <name type="scientific">Brassica napus</name>
    <name type="common">Rape</name>
    <dbReference type="NCBI Taxonomy" id="3708"/>
    <lineage>
        <taxon>Eukaryota</taxon>
        <taxon>Viridiplantae</taxon>
        <taxon>Streptophyta</taxon>
        <taxon>Embryophyta</taxon>
        <taxon>Tracheophyta</taxon>
        <taxon>Spermatophyta</taxon>
        <taxon>Magnoliopsida</taxon>
        <taxon>eudicotyledons</taxon>
        <taxon>Gunneridae</taxon>
        <taxon>Pentapetalae</taxon>
        <taxon>rosids</taxon>
        <taxon>malvids</taxon>
        <taxon>Brassicales</taxon>
        <taxon>Brassicaceae</taxon>
        <taxon>Brassiceae</taxon>
        <taxon>Brassica</taxon>
    </lineage>
</organism>
<keyword evidence="2" id="KW-1185">Reference proteome</keyword>
<evidence type="ECO:0000313" key="2">
    <source>
        <dbReference type="Proteomes" id="UP000824890"/>
    </source>
</evidence>
<accession>A0ABQ7YQY1</accession>
<name>A0ABQ7YQY1_BRANA</name>
<dbReference type="Proteomes" id="UP000824890">
    <property type="component" value="Unassembled WGS sequence"/>
</dbReference>
<dbReference type="EMBL" id="JAGKQM010000017">
    <property type="protein sequence ID" value="KAH0870620.1"/>
    <property type="molecule type" value="Genomic_DNA"/>
</dbReference>
<sequence length="125" mass="14136">MNAPERYERFVVPEGTKNCDCYTRVCYEKDTKFINAPLDTSSACSNFSATEMLCFLDANFLILSCTKSLSGYVQLEGTVLVLCFALLDAVIKLITRQITDRISGYRFDSPIISSRYMQLWLLTAS</sequence>